<accession>A0ABS4BL49</accession>
<evidence type="ECO:0000256" key="3">
    <source>
        <dbReference type="ARBA" id="ARBA00023163"/>
    </source>
</evidence>
<dbReference type="Proteomes" id="UP000678276">
    <property type="component" value="Unassembled WGS sequence"/>
</dbReference>
<dbReference type="PANTHER" id="PTHR43537">
    <property type="entry name" value="TRANSCRIPTIONAL REGULATOR, GNTR FAMILY"/>
    <property type="match status" value="1"/>
</dbReference>
<dbReference type="PROSITE" id="PS50949">
    <property type="entry name" value="HTH_GNTR"/>
    <property type="match status" value="1"/>
</dbReference>
<dbReference type="InterPro" id="IPR036388">
    <property type="entry name" value="WH-like_DNA-bd_sf"/>
</dbReference>
<dbReference type="CDD" id="cd07377">
    <property type="entry name" value="WHTH_GntR"/>
    <property type="match status" value="1"/>
</dbReference>
<dbReference type="Pfam" id="PF07729">
    <property type="entry name" value="FCD"/>
    <property type="match status" value="1"/>
</dbReference>
<evidence type="ECO:0000256" key="2">
    <source>
        <dbReference type="ARBA" id="ARBA00023125"/>
    </source>
</evidence>
<dbReference type="SMART" id="SM00895">
    <property type="entry name" value="FCD"/>
    <property type="match status" value="1"/>
</dbReference>
<sequence>MVSPITLAERSQSQTTKALLALRDLLLSGQIAPGERLSELPLVERLGVSRTPVRAALAQLASEGFLERLAGGGYQVKPITEEDIFDAIEVRGTLEGLAAAKAARRVSKGADIAPLRSALARIEDVLAEPSLDLDRYITANGAFHTGLWELAGSTVLSREIERANALPFAGHNSFVEAQGTLSEARAILTIGQDQHRQIVEAIAEGDGQRAESAAREHARLAIRNLRLATATSRALEDLPGASLIVRGDTNAG</sequence>
<dbReference type="SUPFAM" id="SSF48008">
    <property type="entry name" value="GntR ligand-binding domain-like"/>
    <property type="match status" value="1"/>
</dbReference>
<dbReference type="RefSeq" id="WP_209596270.1">
    <property type="nucleotide sequence ID" value="NZ_JAGJCF010000016.1"/>
</dbReference>
<name>A0ABS4BL49_9HYPH</name>
<dbReference type="Gene3D" id="1.10.10.10">
    <property type="entry name" value="Winged helix-like DNA-binding domain superfamily/Winged helix DNA-binding domain"/>
    <property type="match status" value="1"/>
</dbReference>
<keyword evidence="6" id="KW-1185">Reference proteome</keyword>
<evidence type="ECO:0000256" key="1">
    <source>
        <dbReference type="ARBA" id="ARBA00023015"/>
    </source>
</evidence>
<organism evidence="5 6">
    <name type="scientific">Jiella mangrovi</name>
    <dbReference type="NCBI Taxonomy" id="2821407"/>
    <lineage>
        <taxon>Bacteria</taxon>
        <taxon>Pseudomonadati</taxon>
        <taxon>Pseudomonadota</taxon>
        <taxon>Alphaproteobacteria</taxon>
        <taxon>Hyphomicrobiales</taxon>
        <taxon>Aurantimonadaceae</taxon>
        <taxon>Jiella</taxon>
    </lineage>
</organism>
<dbReference type="SUPFAM" id="SSF46785">
    <property type="entry name" value="Winged helix' DNA-binding domain"/>
    <property type="match status" value="1"/>
</dbReference>
<comment type="caution">
    <text evidence="5">The sequence shown here is derived from an EMBL/GenBank/DDBJ whole genome shotgun (WGS) entry which is preliminary data.</text>
</comment>
<dbReference type="InterPro" id="IPR036390">
    <property type="entry name" value="WH_DNA-bd_sf"/>
</dbReference>
<dbReference type="Gene3D" id="1.20.120.530">
    <property type="entry name" value="GntR ligand-binding domain-like"/>
    <property type="match status" value="1"/>
</dbReference>
<evidence type="ECO:0000313" key="5">
    <source>
        <dbReference type="EMBL" id="MBP0617462.1"/>
    </source>
</evidence>
<evidence type="ECO:0000259" key="4">
    <source>
        <dbReference type="PROSITE" id="PS50949"/>
    </source>
</evidence>
<reference evidence="5 6" key="1">
    <citation type="submission" date="2021-04" db="EMBL/GenBank/DDBJ databases">
        <title>Whole genome sequence of Jiella sp. KSK16Y-1.</title>
        <authorList>
            <person name="Tuo L."/>
        </authorList>
    </citation>
    <scope>NUCLEOTIDE SEQUENCE [LARGE SCALE GENOMIC DNA]</scope>
    <source>
        <strain evidence="5 6">KSK16Y-1</strain>
    </source>
</reference>
<dbReference type="InterPro" id="IPR000524">
    <property type="entry name" value="Tscrpt_reg_HTH_GntR"/>
</dbReference>
<keyword evidence="3" id="KW-0804">Transcription</keyword>
<dbReference type="PANTHER" id="PTHR43537:SF49">
    <property type="entry name" value="TRANSCRIPTIONAL REGULATORY PROTEIN"/>
    <property type="match status" value="1"/>
</dbReference>
<dbReference type="InterPro" id="IPR008920">
    <property type="entry name" value="TF_FadR/GntR_C"/>
</dbReference>
<evidence type="ECO:0000313" key="6">
    <source>
        <dbReference type="Proteomes" id="UP000678276"/>
    </source>
</evidence>
<dbReference type="Pfam" id="PF00392">
    <property type="entry name" value="GntR"/>
    <property type="match status" value="1"/>
</dbReference>
<dbReference type="InterPro" id="IPR011711">
    <property type="entry name" value="GntR_C"/>
</dbReference>
<keyword evidence="1" id="KW-0805">Transcription regulation</keyword>
<protein>
    <submittedName>
        <fullName evidence="5">GntR family transcriptional regulator</fullName>
    </submittedName>
</protein>
<dbReference type="PRINTS" id="PR00035">
    <property type="entry name" value="HTHGNTR"/>
</dbReference>
<gene>
    <name evidence="5" type="ORF">J6595_17885</name>
</gene>
<dbReference type="EMBL" id="JAGJCF010000016">
    <property type="protein sequence ID" value="MBP0617462.1"/>
    <property type="molecule type" value="Genomic_DNA"/>
</dbReference>
<keyword evidence="2" id="KW-0238">DNA-binding</keyword>
<dbReference type="SMART" id="SM00345">
    <property type="entry name" value="HTH_GNTR"/>
    <property type="match status" value="1"/>
</dbReference>
<proteinExistence type="predicted"/>
<feature type="domain" description="HTH gntR-type" evidence="4">
    <location>
        <begin position="12"/>
        <end position="79"/>
    </location>
</feature>